<keyword evidence="4" id="KW-0472">Membrane</keyword>
<accession>A0A8H5GNX3</accession>
<dbReference type="Pfam" id="PF08427">
    <property type="entry name" value="ARMH3_C"/>
    <property type="match status" value="1"/>
</dbReference>
<sequence>MALSRPSLQLAPKFRISYTKLLQGQAPSQISPNEDPNGFYSNLLVLDINREFLEAELNRISKEACLGPLKSVLNSSFLAYFTIARDAQPEDVRKANALETLIIFTKCLLAKNFTGWEVMEVFAGGTNQSDSFFKLFTHVVETTLVNPAVQATVRHQALQLALIFMCGVGQLSPGAYFLRKDLYPSLVLFIKSPETDQYTFEAVLLLAILANFHKSDAAKLNPYLKRIRETNDRDLMGKICWASNFALDATVKAYQAIHDDDVTPTFVSTLGYVFTSLRPDRALASKPVDPPRELFKEQPIEACVILLPIYEFIKSNATFCEVLREQITTSADISSKTTPLPITLLSLSSYLLTHATSTSSPRSLAYANLSLSCLLALSENDDLMEGFSQPWTGTIRLCRQRLPLMPGPRPGRPPICAMLDCCVLWLRHNLHRRLEVNSYGHCIWICHRLIWYLSKTQARLEYEWKEFWSALLGLLSFFATKFDSLYTTGGVENLIRETIVLLELCLAESSNFLPTPHALHEFVYELVRSTSTLDKQATLLQTLSIPHSPRKSSRTTVTENAAALLSSILSTVHFYEQKITDARARSANQAMKVLAREIDRDGLHGSKEGHELVPPQRSDDVLGFSRYACQDGLALM</sequence>
<reference evidence="6 7" key="1">
    <citation type="journal article" date="2020" name="ISME J.">
        <title>Uncovering the hidden diversity of litter-decomposition mechanisms in mushroom-forming fungi.</title>
        <authorList>
            <person name="Floudas D."/>
            <person name="Bentzer J."/>
            <person name="Ahren D."/>
            <person name="Johansson T."/>
            <person name="Persson P."/>
            <person name="Tunlid A."/>
        </authorList>
    </citation>
    <scope>NUCLEOTIDE SEQUENCE [LARGE SCALE GENOMIC DNA]</scope>
    <source>
        <strain evidence="6 7">CBS 291.85</strain>
    </source>
</reference>
<evidence type="ECO:0000259" key="5">
    <source>
        <dbReference type="SMART" id="SM01158"/>
    </source>
</evidence>
<comment type="caution">
    <text evidence="6">The sequence shown here is derived from an EMBL/GenBank/DDBJ whole genome shotgun (WGS) entry which is preliminary data.</text>
</comment>
<organism evidence="6 7">
    <name type="scientific">Tetrapyrgos nigripes</name>
    <dbReference type="NCBI Taxonomy" id="182062"/>
    <lineage>
        <taxon>Eukaryota</taxon>
        <taxon>Fungi</taxon>
        <taxon>Dikarya</taxon>
        <taxon>Basidiomycota</taxon>
        <taxon>Agaricomycotina</taxon>
        <taxon>Agaricomycetes</taxon>
        <taxon>Agaricomycetidae</taxon>
        <taxon>Agaricales</taxon>
        <taxon>Marasmiineae</taxon>
        <taxon>Marasmiaceae</taxon>
        <taxon>Tetrapyrgos</taxon>
    </lineage>
</organism>
<gene>
    <name evidence="6" type="ORF">D9758_002263</name>
</gene>
<dbReference type="SMART" id="SM01158">
    <property type="entry name" value="DUF1741"/>
    <property type="match status" value="1"/>
</dbReference>
<evidence type="ECO:0000313" key="6">
    <source>
        <dbReference type="EMBL" id="KAF5368476.1"/>
    </source>
</evidence>
<evidence type="ECO:0000256" key="1">
    <source>
        <dbReference type="ARBA" id="ARBA00004370"/>
    </source>
</evidence>
<keyword evidence="2" id="KW-0812">Transmembrane</keyword>
<dbReference type="GO" id="GO:0016020">
    <property type="term" value="C:membrane"/>
    <property type="evidence" value="ECO:0007669"/>
    <property type="project" value="UniProtKB-SubCell"/>
</dbReference>
<name>A0A8H5GNX3_9AGAR</name>
<evidence type="ECO:0000256" key="3">
    <source>
        <dbReference type="ARBA" id="ARBA00022989"/>
    </source>
</evidence>
<comment type="subcellular location">
    <subcellularLocation>
        <location evidence="1">Membrane</location>
    </subcellularLocation>
</comment>
<dbReference type="GO" id="GO:0005829">
    <property type="term" value="C:cytosol"/>
    <property type="evidence" value="ECO:0007669"/>
    <property type="project" value="TreeGrafter"/>
</dbReference>
<evidence type="ECO:0000256" key="2">
    <source>
        <dbReference type="ARBA" id="ARBA00022692"/>
    </source>
</evidence>
<dbReference type="PANTHER" id="PTHR13608:SF3">
    <property type="entry name" value="ARMADILLO-LIKE HELICAL DOMAIN-CONTAINING PROTEIN 3"/>
    <property type="match status" value="1"/>
</dbReference>
<evidence type="ECO:0000313" key="7">
    <source>
        <dbReference type="Proteomes" id="UP000559256"/>
    </source>
</evidence>
<protein>
    <recommendedName>
        <fullName evidence="5">Armadillo-like helical domain-containing protein</fullName>
    </recommendedName>
</protein>
<keyword evidence="7" id="KW-1185">Reference proteome</keyword>
<dbReference type="OrthoDB" id="2012278at2759"/>
<dbReference type="PANTHER" id="PTHR13608">
    <property type="entry name" value="ARMADILLO-LIKE HELICAL DOMAIN-CONTAINING PROTEIN 3"/>
    <property type="match status" value="1"/>
</dbReference>
<dbReference type="AlphaFoldDB" id="A0A8H5GNX3"/>
<proteinExistence type="predicted"/>
<dbReference type="Proteomes" id="UP000559256">
    <property type="component" value="Unassembled WGS sequence"/>
</dbReference>
<feature type="domain" description="Armadillo-like helical" evidence="5">
    <location>
        <begin position="406"/>
        <end position="636"/>
    </location>
</feature>
<dbReference type="InterPro" id="IPR039868">
    <property type="entry name" value="ARMD3-like"/>
</dbReference>
<evidence type="ECO:0000256" key="4">
    <source>
        <dbReference type="ARBA" id="ARBA00023136"/>
    </source>
</evidence>
<dbReference type="EMBL" id="JAACJM010000015">
    <property type="protein sequence ID" value="KAF5368476.1"/>
    <property type="molecule type" value="Genomic_DNA"/>
</dbReference>
<keyword evidence="3" id="KW-1133">Transmembrane helix</keyword>
<dbReference type="InterPro" id="IPR013636">
    <property type="entry name" value="ARMH3_C"/>
</dbReference>